<evidence type="ECO:0000256" key="5">
    <source>
        <dbReference type="ARBA" id="ARBA00022691"/>
    </source>
</evidence>
<accession>A0A9E7TMW5</accession>
<evidence type="ECO:0000256" key="8">
    <source>
        <dbReference type="ARBA" id="ARBA00023014"/>
    </source>
</evidence>
<dbReference type="InterPro" id="IPR019940">
    <property type="entry name" value="CofH_family"/>
</dbReference>
<dbReference type="EMBL" id="CP096115">
    <property type="protein sequence ID" value="UUX93766.1"/>
    <property type="molecule type" value="Genomic_DNA"/>
</dbReference>
<keyword evidence="5 10" id="KW-0949">S-adenosyl-L-methionine</keyword>
<dbReference type="InterPro" id="IPR058240">
    <property type="entry name" value="rSAM_sf"/>
</dbReference>
<dbReference type="InterPro" id="IPR045567">
    <property type="entry name" value="CofH/MnqC-like_C"/>
</dbReference>
<evidence type="ECO:0000256" key="10">
    <source>
        <dbReference type="PIRSR" id="PIRSR004762-1"/>
    </source>
</evidence>
<dbReference type="KEGG" id="mend:L6E24_06540"/>
<dbReference type="SFLD" id="SFLDS00029">
    <property type="entry name" value="Radical_SAM"/>
    <property type="match status" value="1"/>
</dbReference>
<organism evidence="13 14">
    <name type="scientific">Methanoplanus endosymbiosus</name>
    <dbReference type="NCBI Taxonomy" id="33865"/>
    <lineage>
        <taxon>Archaea</taxon>
        <taxon>Methanobacteriati</taxon>
        <taxon>Methanobacteriota</taxon>
        <taxon>Stenosarchaea group</taxon>
        <taxon>Methanomicrobia</taxon>
        <taxon>Methanomicrobiales</taxon>
        <taxon>Methanomicrobiaceae</taxon>
        <taxon>Methanoplanus</taxon>
    </lineage>
</organism>
<evidence type="ECO:0000256" key="1">
    <source>
        <dbReference type="ARBA" id="ARBA00004712"/>
    </source>
</evidence>
<dbReference type="SUPFAM" id="SSF102114">
    <property type="entry name" value="Radical SAM enzymes"/>
    <property type="match status" value="1"/>
</dbReference>
<keyword evidence="8 10" id="KW-0411">Iron-sulfur</keyword>
<evidence type="ECO:0000256" key="4">
    <source>
        <dbReference type="ARBA" id="ARBA00022679"/>
    </source>
</evidence>
<gene>
    <name evidence="13" type="primary">cofH</name>
    <name evidence="13" type="ORF">L6E24_06540</name>
</gene>
<keyword evidence="7 10" id="KW-0408">Iron</keyword>
<dbReference type="AlphaFoldDB" id="A0A9E7TMW5"/>
<dbReference type="SMART" id="SM00729">
    <property type="entry name" value="Elp3"/>
    <property type="match status" value="1"/>
</dbReference>
<feature type="binding site" evidence="10">
    <location>
        <position position="75"/>
    </location>
    <ligand>
        <name>[4Fe-4S] cluster</name>
        <dbReference type="ChEBI" id="CHEBI:49883"/>
        <note>4Fe-4S-S-AdoMet</note>
    </ligand>
</feature>
<dbReference type="InterPro" id="IPR006638">
    <property type="entry name" value="Elp3/MiaA/NifB-like_rSAM"/>
</dbReference>
<dbReference type="PANTHER" id="PTHR43076:SF1">
    <property type="entry name" value="LIPOYL SYNTHASE 2"/>
    <property type="match status" value="1"/>
</dbReference>
<feature type="binding site" evidence="10">
    <location>
        <position position="68"/>
    </location>
    <ligand>
        <name>[4Fe-4S] cluster</name>
        <dbReference type="ChEBI" id="CHEBI:49883"/>
        <note>4Fe-4S-S-AdoMet</note>
    </ligand>
</feature>
<reference evidence="13" key="1">
    <citation type="submission" date="2022-04" db="EMBL/GenBank/DDBJ databases">
        <title>Complete genome of Methanoplanus endosymbiosus DSM 3599.</title>
        <authorList>
            <person name="Chen S.-C."/>
            <person name="You Y.-T."/>
            <person name="Zhou Y.-Z."/>
            <person name="Lai M.-C."/>
        </authorList>
    </citation>
    <scope>NUCLEOTIDE SEQUENCE</scope>
    <source>
        <strain evidence="13">DSM 3599</strain>
    </source>
</reference>
<dbReference type="PROSITE" id="PS51918">
    <property type="entry name" value="RADICAL_SAM"/>
    <property type="match status" value="1"/>
</dbReference>
<evidence type="ECO:0000259" key="12">
    <source>
        <dbReference type="PROSITE" id="PS51918"/>
    </source>
</evidence>
<feature type="binding site" evidence="11">
    <location>
        <position position="74"/>
    </location>
    <ligand>
        <name>S-adenosyl-L-methionine</name>
        <dbReference type="ChEBI" id="CHEBI:59789"/>
    </ligand>
</feature>
<dbReference type="SFLD" id="SFLDG01388">
    <property type="entry name" value="7_8-didemethyl-8-hydroxy-5-dea"/>
    <property type="match status" value="1"/>
</dbReference>
<dbReference type="NCBIfam" id="TIGR00423">
    <property type="entry name" value="CofH family radical SAM protein"/>
    <property type="match status" value="1"/>
</dbReference>
<evidence type="ECO:0000313" key="13">
    <source>
        <dbReference type="EMBL" id="UUX93766.1"/>
    </source>
</evidence>
<dbReference type="SFLD" id="SFLDG01064">
    <property type="entry name" value="F420__menaquinone_cofactor_bio"/>
    <property type="match status" value="1"/>
</dbReference>
<dbReference type="GO" id="GO:0044689">
    <property type="term" value="F:7,8-didemethyl-8-hydroxy-5-deazariboflavin synthase activity"/>
    <property type="evidence" value="ECO:0007669"/>
    <property type="project" value="TreeGrafter"/>
</dbReference>
<feature type="binding site" evidence="11">
    <location>
        <position position="144"/>
    </location>
    <ligand>
        <name>(3R)-3-methyl-D-ornithine</name>
        <dbReference type="ChEBI" id="CHEBI:64642"/>
    </ligand>
</feature>
<evidence type="ECO:0000256" key="2">
    <source>
        <dbReference type="ARBA" id="ARBA00012289"/>
    </source>
</evidence>
<dbReference type="PANTHER" id="PTHR43076">
    <property type="entry name" value="FO SYNTHASE (COFH)"/>
    <property type="match status" value="1"/>
</dbReference>
<keyword evidence="6" id="KW-0479">Metal-binding</keyword>
<evidence type="ECO:0000256" key="11">
    <source>
        <dbReference type="PIRSR" id="PIRSR004762-2"/>
    </source>
</evidence>
<feature type="domain" description="Radical SAM core" evidence="12">
    <location>
        <begin position="54"/>
        <end position="288"/>
    </location>
</feature>
<feature type="binding site" evidence="10">
    <location>
        <position position="72"/>
    </location>
    <ligand>
        <name>[4Fe-4S] cluster</name>
        <dbReference type="ChEBI" id="CHEBI:49883"/>
        <note>4Fe-4S-S-AdoMet</note>
    </ligand>
</feature>
<feature type="binding site" evidence="11">
    <location>
        <position position="180"/>
    </location>
    <ligand>
        <name>S-adenosyl-L-methionine</name>
        <dbReference type="ChEBI" id="CHEBI:59789"/>
    </ligand>
</feature>
<evidence type="ECO:0000256" key="9">
    <source>
        <dbReference type="ARBA" id="ARBA00048468"/>
    </source>
</evidence>
<comment type="pathway">
    <text evidence="1">Cofactor biosynthesis; coenzyme F0 biosynthesis.</text>
</comment>
<dbReference type="SFLD" id="SFLDG01389">
    <property type="entry name" value="menaquinone_synthsis_involved"/>
    <property type="match status" value="1"/>
</dbReference>
<dbReference type="RefSeq" id="WP_257743902.1">
    <property type="nucleotide sequence ID" value="NZ_CP096115.1"/>
</dbReference>
<dbReference type="Proteomes" id="UP001060368">
    <property type="component" value="Chromosome"/>
</dbReference>
<dbReference type="Pfam" id="PF04055">
    <property type="entry name" value="Radical_SAM"/>
    <property type="match status" value="1"/>
</dbReference>
<dbReference type="PIRSF" id="PIRSF004762">
    <property type="entry name" value="CHP00423"/>
    <property type="match status" value="1"/>
</dbReference>
<protein>
    <recommendedName>
        <fullName evidence="2">5-amino-6-(D-ribitylamino)uracil--L-tyrosine 4-hydroxyphenyl transferase</fullName>
        <ecNumber evidence="2">2.5.1.147</ecNumber>
    </recommendedName>
</protein>
<comment type="catalytic activity">
    <reaction evidence="9">
        <text>5-amino-6-(D-ribitylamino)uracil + L-tyrosine + S-adenosyl-L-methionine = 5-amino-5-(4-hydroxybenzyl)-6-(D-ribitylimino)-5,6-dihydrouracil + 2-iminoacetate + 5'-deoxyadenosine + L-methionine + H(+)</text>
        <dbReference type="Rhea" id="RHEA:55200"/>
        <dbReference type="ChEBI" id="CHEBI:15378"/>
        <dbReference type="ChEBI" id="CHEBI:15934"/>
        <dbReference type="ChEBI" id="CHEBI:17319"/>
        <dbReference type="ChEBI" id="CHEBI:57844"/>
        <dbReference type="ChEBI" id="CHEBI:58315"/>
        <dbReference type="ChEBI" id="CHEBI:59789"/>
        <dbReference type="ChEBI" id="CHEBI:77846"/>
        <dbReference type="ChEBI" id="CHEBI:85936"/>
        <dbReference type="EC" id="2.5.1.147"/>
    </reaction>
</comment>
<dbReference type="GO" id="GO:0051539">
    <property type="term" value="F:4 iron, 4 sulfur cluster binding"/>
    <property type="evidence" value="ECO:0007669"/>
    <property type="project" value="UniProtKB-KW"/>
</dbReference>
<dbReference type="Pfam" id="PF19288">
    <property type="entry name" value="CofH_C"/>
    <property type="match status" value="1"/>
</dbReference>
<comment type="cofactor">
    <cofactor evidence="10">
        <name>[4Fe-4S] cluster</name>
        <dbReference type="ChEBI" id="CHEBI:49883"/>
    </cofactor>
    <text evidence="10">Binds 1 [4Fe-4S] cluster. The cluster is coordinated with 3 cysteines and an exchangeable S-adenosyl-L-methionine.</text>
</comment>
<keyword evidence="3 10" id="KW-0004">4Fe-4S</keyword>
<dbReference type="GeneID" id="74307341"/>
<evidence type="ECO:0000256" key="3">
    <source>
        <dbReference type="ARBA" id="ARBA00022485"/>
    </source>
</evidence>
<dbReference type="NCBIfam" id="TIGR03551">
    <property type="entry name" value="F420_cofH"/>
    <property type="match status" value="1"/>
</dbReference>
<dbReference type="CDD" id="cd01335">
    <property type="entry name" value="Radical_SAM"/>
    <property type="match status" value="1"/>
</dbReference>
<evidence type="ECO:0000256" key="7">
    <source>
        <dbReference type="ARBA" id="ARBA00023004"/>
    </source>
</evidence>
<dbReference type="Gene3D" id="3.20.20.70">
    <property type="entry name" value="Aldolase class I"/>
    <property type="match status" value="1"/>
</dbReference>
<proteinExistence type="predicted"/>
<dbReference type="InterPro" id="IPR007197">
    <property type="entry name" value="rSAM"/>
</dbReference>
<dbReference type="InterPro" id="IPR020050">
    <property type="entry name" value="FO_synthase_su2"/>
</dbReference>
<evidence type="ECO:0000256" key="6">
    <source>
        <dbReference type="ARBA" id="ARBA00022723"/>
    </source>
</evidence>
<keyword evidence="4 13" id="KW-0808">Transferase</keyword>
<dbReference type="GO" id="GO:0141093">
    <property type="term" value="F:5-amino-6-(D-ribitylamino)uracil--L-tyrosine 4-hydroxyphenyl transferase activity"/>
    <property type="evidence" value="ECO:0007669"/>
    <property type="project" value="UniProtKB-EC"/>
</dbReference>
<name>A0A9E7TMW5_9EURY</name>
<dbReference type="GO" id="GO:0046872">
    <property type="term" value="F:metal ion binding"/>
    <property type="evidence" value="ECO:0007669"/>
    <property type="project" value="UniProtKB-KW"/>
</dbReference>
<evidence type="ECO:0000313" key="14">
    <source>
        <dbReference type="Proteomes" id="UP001060368"/>
    </source>
</evidence>
<keyword evidence="14" id="KW-1185">Reference proteome</keyword>
<dbReference type="InterPro" id="IPR013785">
    <property type="entry name" value="Aldolase_TIM"/>
</dbReference>
<sequence>MNQKNLKTLLEDTLEGHRLTVTEAEQLFKVKGRDVWEIVSAADRLREEKVGDTVTYVRNQNIHITNICKNLCGFCGFGKPKNSQDAFIFSTEDMIRGAMLAKERDVTEVCLLSGVHPDFDTERCADIIRTIHHVIPDVDIHAMSPDEIIHCADKSNISTEEVLEIFRDAGIGTLQGTAAEILVDDIRKIICPLKLSTSEWVRIIKEAHHMGMKSTATIMYGTVDNGSDRAEHLGVLRDIQDETGGFTELVTLPFLHKNTKLYERGLTPAGATGREDILMFAVSRLFLDNFDNVQVAWGKLGNKFTQLALMAGANDFGGTMFMDSVSVEAGGEDSDYLDPAEMKRIAEDAGRKLRQRDTKYNLI</sequence>
<dbReference type="EC" id="2.5.1.147" evidence="2"/>
<dbReference type="InterPro" id="IPR034405">
    <property type="entry name" value="F420"/>
</dbReference>